<dbReference type="Proteomes" id="UP000036403">
    <property type="component" value="Unassembled WGS sequence"/>
</dbReference>
<dbReference type="AlphaFoldDB" id="A0A0J7KAM4"/>
<dbReference type="PaxDb" id="67767-A0A0J7KAM4"/>
<dbReference type="EMBL" id="LBMM01010642">
    <property type="protein sequence ID" value="KMQ87342.1"/>
    <property type="molecule type" value="Genomic_DNA"/>
</dbReference>
<feature type="region of interest" description="Disordered" evidence="1">
    <location>
        <begin position="64"/>
        <end position="107"/>
    </location>
</feature>
<name>A0A0J7KAM4_LASNI</name>
<feature type="region of interest" description="Disordered" evidence="1">
    <location>
        <begin position="1"/>
        <end position="45"/>
    </location>
</feature>
<evidence type="ECO:0000313" key="3">
    <source>
        <dbReference type="Proteomes" id="UP000036403"/>
    </source>
</evidence>
<keyword evidence="3" id="KW-1185">Reference proteome</keyword>
<reference evidence="2 3" key="1">
    <citation type="submission" date="2015-04" db="EMBL/GenBank/DDBJ databases">
        <title>Lasius niger genome sequencing.</title>
        <authorList>
            <person name="Konorov E.A."/>
            <person name="Nikitin M.A."/>
            <person name="Kirill M.V."/>
            <person name="Chang P."/>
        </authorList>
    </citation>
    <scope>NUCLEOTIDE SEQUENCE [LARGE SCALE GENOMIC DNA]</scope>
    <source>
        <tissue evidence="2">Whole</tissue>
    </source>
</reference>
<evidence type="ECO:0000313" key="2">
    <source>
        <dbReference type="EMBL" id="KMQ87342.1"/>
    </source>
</evidence>
<accession>A0A0J7KAM4</accession>
<comment type="caution">
    <text evidence="2">The sequence shown here is derived from an EMBL/GenBank/DDBJ whole genome shotgun (WGS) entry which is preliminary data.</text>
</comment>
<gene>
    <name evidence="2" type="ORF">RF55_13389</name>
</gene>
<sequence length="107" mass="12455">MRKKGKDGRSQGEEEGEDGKGNEERKRGETSGKKEDWVVKGDEKEGSWWKCVEEEKEEVKGIWKKVKDIMEKEKKKEEERAREREKGRAGEKGKKKKELDMEGDRGG</sequence>
<feature type="compositionally biased region" description="Basic and acidic residues" evidence="1">
    <location>
        <begin position="7"/>
        <end position="45"/>
    </location>
</feature>
<evidence type="ECO:0000256" key="1">
    <source>
        <dbReference type="SAM" id="MobiDB-lite"/>
    </source>
</evidence>
<proteinExistence type="predicted"/>
<protein>
    <submittedName>
        <fullName evidence="2">Uncharacterized protein</fullName>
    </submittedName>
</protein>
<organism evidence="2 3">
    <name type="scientific">Lasius niger</name>
    <name type="common">Black garden ant</name>
    <dbReference type="NCBI Taxonomy" id="67767"/>
    <lineage>
        <taxon>Eukaryota</taxon>
        <taxon>Metazoa</taxon>
        <taxon>Ecdysozoa</taxon>
        <taxon>Arthropoda</taxon>
        <taxon>Hexapoda</taxon>
        <taxon>Insecta</taxon>
        <taxon>Pterygota</taxon>
        <taxon>Neoptera</taxon>
        <taxon>Endopterygota</taxon>
        <taxon>Hymenoptera</taxon>
        <taxon>Apocrita</taxon>
        <taxon>Aculeata</taxon>
        <taxon>Formicoidea</taxon>
        <taxon>Formicidae</taxon>
        <taxon>Formicinae</taxon>
        <taxon>Lasius</taxon>
        <taxon>Lasius</taxon>
    </lineage>
</organism>